<dbReference type="SUPFAM" id="SSF81383">
    <property type="entry name" value="F-box domain"/>
    <property type="match status" value="1"/>
</dbReference>
<proteinExistence type="predicted"/>
<dbReference type="Proteomes" id="UP001634393">
    <property type="component" value="Unassembled WGS sequence"/>
</dbReference>
<dbReference type="EMBL" id="JBJXBP010000008">
    <property type="protein sequence ID" value="KAL3813347.1"/>
    <property type="molecule type" value="Genomic_DNA"/>
</dbReference>
<evidence type="ECO:0000313" key="3">
    <source>
        <dbReference type="Proteomes" id="UP001634393"/>
    </source>
</evidence>
<dbReference type="Pfam" id="PF00646">
    <property type="entry name" value="F-box"/>
    <property type="match status" value="1"/>
</dbReference>
<name>A0ABD3RK35_9LAMI</name>
<dbReference type="PROSITE" id="PS50181">
    <property type="entry name" value="FBOX"/>
    <property type="match status" value="1"/>
</dbReference>
<dbReference type="InterPro" id="IPR050796">
    <property type="entry name" value="SCF_F-box_component"/>
</dbReference>
<protein>
    <recommendedName>
        <fullName evidence="1">F-box domain-containing protein</fullName>
    </recommendedName>
</protein>
<comment type="caution">
    <text evidence="2">The sequence shown here is derived from an EMBL/GenBank/DDBJ whole genome shotgun (WGS) entry which is preliminary data.</text>
</comment>
<feature type="domain" description="F-box" evidence="1">
    <location>
        <begin position="6"/>
        <end position="56"/>
    </location>
</feature>
<gene>
    <name evidence="2" type="ORF">ACJIZ3_014615</name>
</gene>
<sequence length="404" mass="47329">MALCRGNDSFTLPEDVMTEILLRLPVKSLLRFKCVSKHWYRLIKSPRFINHHFNHDSNKSNLLIYQYRRQLQRRIFSLCEDEMFSRLEEPEHLQFPFLVHIIGPLNGIFCVFNCRGGDWVGHGALWNPATREFHAIPVSRPNVPLYFFPAEEEIGFGLDPLTNNYKVVRIFWDENIDHNAPNPSLISVYDSGTDSWRHFEDDDLVIKDLKESLCNTYLNGSYYWLMDDCSRNYAVLEFDMSTEVFKEIEVPECVNSSCVYLTLYDDNALSMLSFDENEVRKSVDVWVMKEEGCWIKHFTIGPLLNINWPLMFWKNDEIFLESNSHDLILLNPNTNEYRNLGVSCESRSCDLFVYKESLVLIKGHSDFPSIQNFFELQPMPMQEDLVYSTSSSRSSFELDEMGFP</sequence>
<dbReference type="PANTHER" id="PTHR31672">
    <property type="entry name" value="BNACNNG10540D PROTEIN"/>
    <property type="match status" value="1"/>
</dbReference>
<dbReference type="InterPro" id="IPR001810">
    <property type="entry name" value="F-box_dom"/>
</dbReference>
<dbReference type="CDD" id="cd22157">
    <property type="entry name" value="F-box_AtFBW1-like"/>
    <property type="match status" value="1"/>
</dbReference>
<reference evidence="2 3" key="1">
    <citation type="submission" date="2024-12" db="EMBL/GenBank/DDBJ databases">
        <title>The unique morphological basis and parallel evolutionary history of personate flowers in Penstemon.</title>
        <authorList>
            <person name="Depatie T.H."/>
            <person name="Wessinger C.A."/>
        </authorList>
    </citation>
    <scope>NUCLEOTIDE SEQUENCE [LARGE SCALE GENOMIC DNA]</scope>
    <source>
        <strain evidence="2">WTNN_2</strain>
        <tissue evidence="2">Leaf</tissue>
    </source>
</reference>
<dbReference type="PANTHER" id="PTHR31672:SF13">
    <property type="entry name" value="F-BOX PROTEIN CPR30-LIKE"/>
    <property type="match status" value="1"/>
</dbReference>
<dbReference type="InterPro" id="IPR036047">
    <property type="entry name" value="F-box-like_dom_sf"/>
</dbReference>
<dbReference type="InterPro" id="IPR017451">
    <property type="entry name" value="F-box-assoc_interact_dom"/>
</dbReference>
<keyword evidence="3" id="KW-1185">Reference proteome</keyword>
<dbReference type="InterPro" id="IPR006527">
    <property type="entry name" value="F-box-assoc_dom_typ1"/>
</dbReference>
<evidence type="ECO:0000313" key="2">
    <source>
        <dbReference type="EMBL" id="KAL3813347.1"/>
    </source>
</evidence>
<dbReference type="NCBIfam" id="TIGR01640">
    <property type="entry name" value="F_box_assoc_1"/>
    <property type="match status" value="1"/>
</dbReference>
<evidence type="ECO:0000259" key="1">
    <source>
        <dbReference type="PROSITE" id="PS50181"/>
    </source>
</evidence>
<dbReference type="Gene3D" id="1.20.1280.50">
    <property type="match status" value="1"/>
</dbReference>
<dbReference type="SMART" id="SM00256">
    <property type="entry name" value="FBOX"/>
    <property type="match status" value="1"/>
</dbReference>
<dbReference type="Pfam" id="PF07734">
    <property type="entry name" value="FBA_1"/>
    <property type="match status" value="1"/>
</dbReference>
<accession>A0ABD3RK35</accession>
<organism evidence="2 3">
    <name type="scientific">Penstemon smallii</name>
    <dbReference type="NCBI Taxonomy" id="265156"/>
    <lineage>
        <taxon>Eukaryota</taxon>
        <taxon>Viridiplantae</taxon>
        <taxon>Streptophyta</taxon>
        <taxon>Embryophyta</taxon>
        <taxon>Tracheophyta</taxon>
        <taxon>Spermatophyta</taxon>
        <taxon>Magnoliopsida</taxon>
        <taxon>eudicotyledons</taxon>
        <taxon>Gunneridae</taxon>
        <taxon>Pentapetalae</taxon>
        <taxon>asterids</taxon>
        <taxon>lamiids</taxon>
        <taxon>Lamiales</taxon>
        <taxon>Plantaginaceae</taxon>
        <taxon>Cheloneae</taxon>
        <taxon>Penstemon</taxon>
    </lineage>
</organism>
<dbReference type="AlphaFoldDB" id="A0ABD3RK35"/>